<evidence type="ECO:0000256" key="2">
    <source>
        <dbReference type="ARBA" id="ARBA00007683"/>
    </source>
</evidence>
<dbReference type="GO" id="GO:0061723">
    <property type="term" value="P:glycophagy"/>
    <property type="evidence" value="ECO:0007669"/>
    <property type="project" value="TreeGrafter"/>
</dbReference>
<proteinExistence type="inferred from homology"/>
<evidence type="ECO:0000256" key="6">
    <source>
        <dbReference type="ARBA" id="ARBA00022786"/>
    </source>
</evidence>
<comment type="caution">
    <text evidence="10">The sequence shown here is derived from an EMBL/GenBank/DDBJ whole genome shotgun (WGS) entry which is preliminary data.</text>
</comment>
<evidence type="ECO:0000256" key="7">
    <source>
        <dbReference type="ARBA" id="ARBA00022927"/>
    </source>
</evidence>
<dbReference type="GO" id="GO:0005829">
    <property type="term" value="C:cytosol"/>
    <property type="evidence" value="ECO:0007669"/>
    <property type="project" value="TreeGrafter"/>
</dbReference>
<keyword evidence="7" id="KW-0653">Protein transport</keyword>
<dbReference type="Proteomes" id="UP000784294">
    <property type="component" value="Unassembled WGS sequence"/>
</dbReference>
<dbReference type="GO" id="GO:0044804">
    <property type="term" value="P:nucleophagy"/>
    <property type="evidence" value="ECO:0007669"/>
    <property type="project" value="TreeGrafter"/>
</dbReference>
<evidence type="ECO:0000256" key="9">
    <source>
        <dbReference type="ARBA" id="ARBA00034553"/>
    </source>
</evidence>
<keyword evidence="6" id="KW-0833">Ubl conjugation pathway</keyword>
<organism evidence="10 11">
    <name type="scientific">Protopolystoma xenopodis</name>
    <dbReference type="NCBI Taxonomy" id="117903"/>
    <lineage>
        <taxon>Eukaryota</taxon>
        <taxon>Metazoa</taxon>
        <taxon>Spiralia</taxon>
        <taxon>Lophotrochozoa</taxon>
        <taxon>Platyhelminthes</taxon>
        <taxon>Monogenea</taxon>
        <taxon>Polyopisthocotylea</taxon>
        <taxon>Polystomatidea</taxon>
        <taxon>Polystomatidae</taxon>
        <taxon>Protopolystoma</taxon>
    </lineage>
</organism>
<evidence type="ECO:0000256" key="8">
    <source>
        <dbReference type="ARBA" id="ARBA00023006"/>
    </source>
</evidence>
<dbReference type="AlphaFoldDB" id="A0A3S5FEZ6"/>
<dbReference type="PANTHER" id="PTHR12866:SF2">
    <property type="entry name" value="UBIQUITIN-LIKE-CONJUGATING ENZYME ATG3"/>
    <property type="match status" value="1"/>
</dbReference>
<evidence type="ECO:0000256" key="5">
    <source>
        <dbReference type="ARBA" id="ARBA00022490"/>
    </source>
</evidence>
<comment type="subcellular location">
    <subcellularLocation>
        <location evidence="1">Cytoplasm</location>
    </subcellularLocation>
</comment>
<dbReference type="EMBL" id="CAAALY010095541">
    <property type="protein sequence ID" value="VEL28504.1"/>
    <property type="molecule type" value="Genomic_DNA"/>
</dbReference>
<comment type="similarity">
    <text evidence="2">Belongs to the ATG3 family.</text>
</comment>
<keyword evidence="4" id="KW-0813">Transport</keyword>
<name>A0A3S5FEZ6_9PLAT</name>
<evidence type="ECO:0000313" key="11">
    <source>
        <dbReference type="Proteomes" id="UP000784294"/>
    </source>
</evidence>
<dbReference type="GO" id="GO:0000407">
    <property type="term" value="C:phagophore assembly site"/>
    <property type="evidence" value="ECO:0007669"/>
    <property type="project" value="TreeGrafter"/>
</dbReference>
<dbReference type="OrthoDB" id="1584384at2759"/>
<evidence type="ECO:0000313" key="10">
    <source>
        <dbReference type="EMBL" id="VEL28504.1"/>
    </source>
</evidence>
<protein>
    <recommendedName>
        <fullName evidence="3">Ubiquitin-like-conjugating enzyme ATG3</fullName>
    </recommendedName>
    <alternativeName>
        <fullName evidence="9">Autophagy-related protein 3</fullName>
    </alternativeName>
</protein>
<keyword evidence="11" id="KW-1185">Reference proteome</keyword>
<dbReference type="InterPro" id="IPR007135">
    <property type="entry name" value="Atg3/Atg10"/>
</dbReference>
<evidence type="ECO:0000256" key="4">
    <source>
        <dbReference type="ARBA" id="ARBA00022448"/>
    </source>
</evidence>
<dbReference type="GO" id="GO:0019776">
    <property type="term" value="F:Atg8-family ligase activity"/>
    <property type="evidence" value="ECO:0007669"/>
    <property type="project" value="TreeGrafter"/>
</dbReference>
<keyword evidence="5" id="KW-0963">Cytoplasm</keyword>
<reference evidence="10" key="1">
    <citation type="submission" date="2018-11" db="EMBL/GenBank/DDBJ databases">
        <authorList>
            <consortium name="Pathogen Informatics"/>
        </authorList>
    </citation>
    <scope>NUCLEOTIDE SEQUENCE</scope>
</reference>
<dbReference type="PANTHER" id="PTHR12866">
    <property type="entry name" value="UBIQUITIN-LIKE-CONJUGATING ENZYME ATG3"/>
    <property type="match status" value="1"/>
</dbReference>
<gene>
    <name evidence="10" type="ORF">PXEA_LOCUS21944</name>
</gene>
<keyword evidence="8" id="KW-0072">Autophagy</keyword>
<dbReference type="GO" id="GO:0000422">
    <property type="term" value="P:autophagy of mitochondrion"/>
    <property type="evidence" value="ECO:0007669"/>
    <property type="project" value="TreeGrafter"/>
</dbReference>
<dbReference type="GO" id="GO:0015031">
    <property type="term" value="P:protein transport"/>
    <property type="evidence" value="ECO:0007669"/>
    <property type="project" value="UniProtKB-KW"/>
</dbReference>
<dbReference type="GO" id="GO:0000045">
    <property type="term" value="P:autophagosome assembly"/>
    <property type="evidence" value="ECO:0007669"/>
    <property type="project" value="TreeGrafter"/>
</dbReference>
<accession>A0A3S5FEZ6</accession>
<sequence>MKQAVTRQFLGLAELITPVLKESKFRESGMITPAEFVLAGDYLVHHCPTWQWASGDESLVRNFLPPEKQYLITRSVPCYKRIKHMEIGSDACENILEADDPDGGWVDTHNLSEGHGSPFHLVSLRSW</sequence>
<evidence type="ECO:0000256" key="3">
    <source>
        <dbReference type="ARBA" id="ARBA00017573"/>
    </source>
</evidence>
<dbReference type="Pfam" id="PF03987">
    <property type="entry name" value="Autophagy_act_C"/>
    <property type="match status" value="1"/>
</dbReference>
<evidence type="ECO:0000256" key="1">
    <source>
        <dbReference type="ARBA" id="ARBA00004496"/>
    </source>
</evidence>